<comment type="subcellular location">
    <subcellularLocation>
        <location evidence="1">Membrane</location>
        <topology evidence="1">Single-pass membrane protein</topology>
    </subcellularLocation>
</comment>
<evidence type="ECO:0000256" key="6">
    <source>
        <dbReference type="RuleBase" id="RU364113"/>
    </source>
</evidence>
<feature type="region of interest" description="Disordered" evidence="7">
    <location>
        <begin position="1"/>
        <end position="35"/>
    </location>
</feature>
<evidence type="ECO:0000256" key="1">
    <source>
        <dbReference type="ARBA" id="ARBA00004167"/>
    </source>
</evidence>
<evidence type="ECO:0000256" key="5">
    <source>
        <dbReference type="ARBA" id="ARBA00023136"/>
    </source>
</evidence>
<sequence>MAWNEPGGNGNNPQDPWGSGNRGGGNKGDQGPPDLDEVLRKVQDQLNRIFGGKSSGGGQGGRTSGGFNSVLLLVLIVVVAIAWAAMGFYTIDQQERGVVLRFGKYSETVTPGLHWNPPLIDDVRKVNVTRVRSLDHGAQMLTEDENIVEVNMSVQYVVADPKAFVLNVRDPEASLSQATESALRHVVGSSEMHSILTEGRETLAASVQERLQEYVNRYGTGLQVSRINIENAMAPKQVQSAFDDVIKAREDEQRVKNEAETYANGVVPEARGAAQRVLEEANAYRDEVVARAQGDAERFLKLMNEYHKAPEVTRERLYLDTVENVYANSAKVIVDGKGSNNMMYLPLDKLTEASQDAKAARKMAAQSSSLSNGDIQQLTDEVLNELRKRQVVSTTTREGR</sequence>
<name>A0A2S5KJ64_9PROT</name>
<dbReference type="PANTHER" id="PTHR43327">
    <property type="entry name" value="STOMATIN-LIKE PROTEIN 2, MITOCHONDRIAL"/>
    <property type="match status" value="1"/>
</dbReference>
<dbReference type="InterPro" id="IPR020980">
    <property type="entry name" value="Membrane_HflK_N"/>
</dbReference>
<feature type="transmembrane region" description="Helical" evidence="6">
    <location>
        <begin position="70"/>
        <end position="91"/>
    </location>
</feature>
<dbReference type="Pfam" id="PF12221">
    <property type="entry name" value="HflK_N"/>
    <property type="match status" value="1"/>
</dbReference>
<evidence type="ECO:0000256" key="4">
    <source>
        <dbReference type="ARBA" id="ARBA00022989"/>
    </source>
</evidence>
<reference evidence="9 10" key="1">
    <citation type="submission" date="2018-02" db="EMBL/GenBank/DDBJ databases">
        <title>novel marine gammaproteobacteria from coastal saline agro ecosystem.</title>
        <authorList>
            <person name="Krishnan R."/>
            <person name="Ramesh Kumar N."/>
        </authorList>
    </citation>
    <scope>NUCLEOTIDE SEQUENCE [LARGE SCALE GENOMIC DNA]</scope>
    <source>
        <strain evidence="9 10">228</strain>
    </source>
</reference>
<dbReference type="SUPFAM" id="SSF117892">
    <property type="entry name" value="Band 7/SPFH domain"/>
    <property type="match status" value="1"/>
</dbReference>
<proteinExistence type="inferred from homology"/>
<dbReference type="EMBL" id="PRLP01000148">
    <property type="protein sequence ID" value="PPC74416.1"/>
    <property type="molecule type" value="Genomic_DNA"/>
</dbReference>
<keyword evidence="9" id="KW-0645">Protease</keyword>
<keyword evidence="3 6" id="KW-0812">Transmembrane</keyword>
<dbReference type="AlphaFoldDB" id="A0A2S5KJ64"/>
<dbReference type="InterPro" id="IPR036013">
    <property type="entry name" value="Band_7/SPFH_dom_sf"/>
</dbReference>
<dbReference type="PRINTS" id="PR00721">
    <property type="entry name" value="STOMATIN"/>
</dbReference>
<dbReference type="Proteomes" id="UP000238196">
    <property type="component" value="Unassembled WGS sequence"/>
</dbReference>
<accession>A0A2S5KJ64</accession>
<dbReference type="SMART" id="SM00244">
    <property type="entry name" value="PHB"/>
    <property type="match status" value="1"/>
</dbReference>
<feature type="domain" description="Band 7" evidence="8">
    <location>
        <begin position="86"/>
        <end position="246"/>
    </location>
</feature>
<dbReference type="InterPro" id="IPR050710">
    <property type="entry name" value="Band7/mec-2_domain"/>
</dbReference>
<keyword evidence="4 6" id="KW-1133">Transmembrane helix</keyword>
<organism evidence="9 10">
    <name type="scientific">Proteobacteria bacterium 228</name>
    <dbReference type="NCBI Taxonomy" id="2083153"/>
    <lineage>
        <taxon>Bacteria</taxon>
        <taxon>Pseudomonadati</taxon>
        <taxon>Pseudomonadota</taxon>
    </lineage>
</organism>
<dbReference type="Gene3D" id="3.30.479.30">
    <property type="entry name" value="Band 7 domain"/>
    <property type="match status" value="1"/>
</dbReference>
<gene>
    <name evidence="9" type="primary">hflK</name>
    <name evidence="9" type="ORF">C4K68_26130</name>
</gene>
<dbReference type="Pfam" id="PF01145">
    <property type="entry name" value="Band_7"/>
    <property type="match status" value="1"/>
</dbReference>
<dbReference type="PANTHER" id="PTHR43327:SF2">
    <property type="entry name" value="MODULATOR OF FTSH PROTEASE HFLK"/>
    <property type="match status" value="1"/>
</dbReference>
<keyword evidence="5 6" id="KW-0472">Membrane</keyword>
<dbReference type="InterPro" id="IPR001107">
    <property type="entry name" value="Band_7"/>
</dbReference>
<protein>
    <recommendedName>
        <fullName evidence="6">Protein HflK</fullName>
    </recommendedName>
</protein>
<dbReference type="GO" id="GO:0008233">
    <property type="term" value="F:peptidase activity"/>
    <property type="evidence" value="ECO:0007669"/>
    <property type="project" value="UniProtKB-KW"/>
</dbReference>
<evidence type="ECO:0000256" key="2">
    <source>
        <dbReference type="ARBA" id="ARBA00006971"/>
    </source>
</evidence>
<dbReference type="NCBIfam" id="TIGR01933">
    <property type="entry name" value="hflK"/>
    <property type="match status" value="1"/>
</dbReference>
<evidence type="ECO:0000259" key="8">
    <source>
        <dbReference type="SMART" id="SM00244"/>
    </source>
</evidence>
<comment type="similarity">
    <text evidence="2 6">Belongs to the band 7/mec-2 family. HflK subfamily.</text>
</comment>
<dbReference type="InterPro" id="IPR001972">
    <property type="entry name" value="Stomatin_HflK_fam"/>
</dbReference>
<comment type="subunit">
    <text evidence="6">HflC and HflK may interact to form a multimeric complex.</text>
</comment>
<dbReference type="OrthoDB" id="9779595at2"/>
<keyword evidence="9" id="KW-0378">Hydrolase</keyword>
<dbReference type="InterPro" id="IPR010201">
    <property type="entry name" value="HflK"/>
</dbReference>
<dbReference type="CDD" id="cd03404">
    <property type="entry name" value="SPFH_HflK"/>
    <property type="match status" value="1"/>
</dbReference>
<dbReference type="GO" id="GO:0016020">
    <property type="term" value="C:membrane"/>
    <property type="evidence" value="ECO:0007669"/>
    <property type="project" value="UniProtKB-SubCell"/>
</dbReference>
<evidence type="ECO:0000256" key="3">
    <source>
        <dbReference type="ARBA" id="ARBA00022692"/>
    </source>
</evidence>
<comment type="caution">
    <text evidence="9">The sequence shown here is derived from an EMBL/GenBank/DDBJ whole genome shotgun (WGS) entry which is preliminary data.</text>
</comment>
<evidence type="ECO:0000313" key="9">
    <source>
        <dbReference type="EMBL" id="PPC74416.1"/>
    </source>
</evidence>
<evidence type="ECO:0000313" key="10">
    <source>
        <dbReference type="Proteomes" id="UP000238196"/>
    </source>
</evidence>
<dbReference type="GO" id="GO:0006508">
    <property type="term" value="P:proteolysis"/>
    <property type="evidence" value="ECO:0007669"/>
    <property type="project" value="UniProtKB-KW"/>
</dbReference>
<evidence type="ECO:0000256" key="7">
    <source>
        <dbReference type="SAM" id="MobiDB-lite"/>
    </source>
</evidence>
<comment type="function">
    <text evidence="6">HflC and HflK could encode or regulate a protease.</text>
</comment>